<organism evidence="6 7">
    <name type="scientific">Ectopseudomonas mendocina</name>
    <name type="common">Pseudomonas mendocina</name>
    <dbReference type="NCBI Taxonomy" id="300"/>
    <lineage>
        <taxon>Bacteria</taxon>
        <taxon>Pseudomonadati</taxon>
        <taxon>Pseudomonadota</taxon>
        <taxon>Gammaproteobacteria</taxon>
        <taxon>Pseudomonadales</taxon>
        <taxon>Pseudomonadaceae</taxon>
        <taxon>Ectopseudomonas</taxon>
    </lineage>
</organism>
<name>A0ABZ2RNE8_ECTME</name>
<evidence type="ECO:0000256" key="2">
    <source>
        <dbReference type="ARBA" id="ARBA00023125"/>
    </source>
</evidence>
<evidence type="ECO:0000256" key="1">
    <source>
        <dbReference type="ARBA" id="ARBA00022553"/>
    </source>
</evidence>
<dbReference type="InterPro" id="IPR000792">
    <property type="entry name" value="Tscrpt_reg_LuxR_C"/>
</dbReference>
<feature type="domain" description="HTH luxR-type" evidence="4">
    <location>
        <begin position="135"/>
        <end position="200"/>
    </location>
</feature>
<dbReference type="CDD" id="cd06170">
    <property type="entry name" value="LuxR_C_like"/>
    <property type="match status" value="1"/>
</dbReference>
<dbReference type="InterPro" id="IPR016032">
    <property type="entry name" value="Sig_transdc_resp-reg_C-effctor"/>
</dbReference>
<proteinExistence type="predicted"/>
<feature type="domain" description="Response regulatory" evidence="5">
    <location>
        <begin position="4"/>
        <end position="119"/>
    </location>
</feature>
<dbReference type="InterPro" id="IPR011006">
    <property type="entry name" value="CheY-like_superfamily"/>
</dbReference>
<feature type="modified residue" description="4-aspartylphosphate" evidence="3">
    <location>
        <position position="54"/>
    </location>
</feature>
<evidence type="ECO:0000256" key="3">
    <source>
        <dbReference type="PROSITE-ProRule" id="PRU00169"/>
    </source>
</evidence>
<gene>
    <name evidence="6" type="ORF">WG219_01540</name>
</gene>
<dbReference type="Pfam" id="PF00072">
    <property type="entry name" value="Response_reg"/>
    <property type="match status" value="1"/>
</dbReference>
<evidence type="ECO:0000313" key="6">
    <source>
        <dbReference type="EMBL" id="WXL26196.1"/>
    </source>
</evidence>
<dbReference type="Gene3D" id="3.40.50.2300">
    <property type="match status" value="1"/>
</dbReference>
<evidence type="ECO:0000313" key="7">
    <source>
        <dbReference type="Proteomes" id="UP001476583"/>
    </source>
</evidence>
<dbReference type="SUPFAM" id="SSF52172">
    <property type="entry name" value="CheY-like"/>
    <property type="match status" value="1"/>
</dbReference>
<dbReference type="InterPro" id="IPR051015">
    <property type="entry name" value="EvgA-like"/>
</dbReference>
<dbReference type="InterPro" id="IPR036388">
    <property type="entry name" value="WH-like_DNA-bd_sf"/>
</dbReference>
<dbReference type="Gene3D" id="1.10.10.10">
    <property type="entry name" value="Winged helix-like DNA-binding domain superfamily/Winged helix DNA-binding domain"/>
    <property type="match status" value="1"/>
</dbReference>
<dbReference type="SUPFAM" id="SSF46894">
    <property type="entry name" value="C-terminal effector domain of the bipartite response regulators"/>
    <property type="match status" value="1"/>
</dbReference>
<dbReference type="SMART" id="SM00448">
    <property type="entry name" value="REC"/>
    <property type="match status" value="1"/>
</dbReference>
<reference evidence="6 7" key="1">
    <citation type="submission" date="2024-03" db="EMBL/GenBank/DDBJ databases">
        <title>Complete genome of BD2.</title>
        <authorList>
            <person name="Cao G."/>
        </authorList>
    </citation>
    <scope>NUCLEOTIDE SEQUENCE [LARGE SCALE GENOMIC DNA]</scope>
    <source>
        <strain evidence="6 7">BD2</strain>
    </source>
</reference>
<dbReference type="PRINTS" id="PR00038">
    <property type="entry name" value="HTHLUXR"/>
</dbReference>
<keyword evidence="7" id="KW-1185">Reference proteome</keyword>
<dbReference type="CDD" id="cd17535">
    <property type="entry name" value="REC_NarL-like"/>
    <property type="match status" value="1"/>
</dbReference>
<evidence type="ECO:0000259" key="5">
    <source>
        <dbReference type="PROSITE" id="PS50110"/>
    </source>
</evidence>
<dbReference type="SMART" id="SM00421">
    <property type="entry name" value="HTH_LUXR"/>
    <property type="match status" value="1"/>
</dbReference>
<accession>A0ABZ2RNE8</accession>
<evidence type="ECO:0000259" key="4">
    <source>
        <dbReference type="PROSITE" id="PS50043"/>
    </source>
</evidence>
<protein>
    <submittedName>
        <fullName evidence="6">Response regulator transcription factor</fullName>
    </submittedName>
</protein>
<dbReference type="PROSITE" id="PS50043">
    <property type="entry name" value="HTH_LUXR_2"/>
    <property type="match status" value="1"/>
</dbReference>
<dbReference type="PROSITE" id="PS50110">
    <property type="entry name" value="RESPONSE_REGULATORY"/>
    <property type="match status" value="1"/>
</dbReference>
<dbReference type="InterPro" id="IPR001789">
    <property type="entry name" value="Sig_transdc_resp-reg_receiver"/>
</dbReference>
<dbReference type="Proteomes" id="UP001476583">
    <property type="component" value="Chromosome"/>
</dbReference>
<keyword evidence="2" id="KW-0238">DNA-binding</keyword>
<dbReference type="PANTHER" id="PTHR45566">
    <property type="entry name" value="HTH-TYPE TRANSCRIPTIONAL REGULATOR YHJB-RELATED"/>
    <property type="match status" value="1"/>
</dbReference>
<dbReference type="InterPro" id="IPR058245">
    <property type="entry name" value="NreC/VraR/RcsB-like_REC"/>
</dbReference>
<dbReference type="PANTHER" id="PTHR45566:SF2">
    <property type="entry name" value="NARL SUBFAMILY"/>
    <property type="match status" value="1"/>
</dbReference>
<sequence>MTTHILLIDDHALFRSGISMVLAAGMGDVKISEAESLEQALLLSDDCFDLVLLDHQLGGLNGLDGISLLKRRWPEAKVLMVSAIQDAHIQKEAMDRGAQGFINKAENPARMLELLAQVLAGHLPAPAMPTRSSPSTTATIRLSPRQTEVLELLCLGLPNKLIGRRLHLSENTVRGHVQAILQAMQVSSRSEAAFVARLMGLIS</sequence>
<dbReference type="Pfam" id="PF00196">
    <property type="entry name" value="GerE"/>
    <property type="match status" value="1"/>
</dbReference>
<dbReference type="EMBL" id="CP148074">
    <property type="protein sequence ID" value="WXL26196.1"/>
    <property type="molecule type" value="Genomic_DNA"/>
</dbReference>
<keyword evidence="1 3" id="KW-0597">Phosphoprotein</keyword>